<evidence type="ECO:0000313" key="1">
    <source>
        <dbReference type="EMBL" id="KAK4009434.1"/>
    </source>
</evidence>
<accession>A0ABQ9Z953</accession>
<evidence type="ECO:0000313" key="2">
    <source>
        <dbReference type="Proteomes" id="UP001234178"/>
    </source>
</evidence>
<keyword evidence="2" id="KW-1185">Reference proteome</keyword>
<protein>
    <submittedName>
        <fullName evidence="1">Uncharacterized protein</fullName>
    </submittedName>
</protein>
<proteinExistence type="predicted"/>
<sequence>MGLFVTGCDCLTTGANRPLSIPAASSSITLVTFTGIICQKLACRTHSSEVAEHNRGIFMTPAAGSPCGRALEHYGYVVFTSVTPIPSSNVEHVKTGPFLTV</sequence>
<dbReference type="Proteomes" id="UP001234178">
    <property type="component" value="Unassembled WGS sequence"/>
</dbReference>
<reference evidence="1 2" key="1">
    <citation type="journal article" date="2023" name="Nucleic Acids Res.">
        <title>The hologenome of Daphnia magna reveals possible DNA methylation and microbiome-mediated evolution of the host genome.</title>
        <authorList>
            <person name="Chaturvedi A."/>
            <person name="Li X."/>
            <person name="Dhandapani V."/>
            <person name="Marshall H."/>
            <person name="Kissane S."/>
            <person name="Cuenca-Cambronero M."/>
            <person name="Asole G."/>
            <person name="Calvet F."/>
            <person name="Ruiz-Romero M."/>
            <person name="Marangio P."/>
            <person name="Guigo R."/>
            <person name="Rago D."/>
            <person name="Mirbahai L."/>
            <person name="Eastwood N."/>
            <person name="Colbourne J.K."/>
            <person name="Zhou J."/>
            <person name="Mallon E."/>
            <person name="Orsini L."/>
        </authorList>
    </citation>
    <scope>NUCLEOTIDE SEQUENCE [LARGE SCALE GENOMIC DNA]</scope>
    <source>
        <strain evidence="1">LRV0_1</strain>
    </source>
</reference>
<name>A0ABQ9Z953_9CRUS</name>
<gene>
    <name evidence="1" type="ORF">OUZ56_018547</name>
</gene>
<organism evidence="1 2">
    <name type="scientific">Daphnia magna</name>
    <dbReference type="NCBI Taxonomy" id="35525"/>
    <lineage>
        <taxon>Eukaryota</taxon>
        <taxon>Metazoa</taxon>
        <taxon>Ecdysozoa</taxon>
        <taxon>Arthropoda</taxon>
        <taxon>Crustacea</taxon>
        <taxon>Branchiopoda</taxon>
        <taxon>Diplostraca</taxon>
        <taxon>Cladocera</taxon>
        <taxon>Anomopoda</taxon>
        <taxon>Daphniidae</taxon>
        <taxon>Daphnia</taxon>
    </lineage>
</organism>
<comment type="caution">
    <text evidence="1">The sequence shown here is derived from an EMBL/GenBank/DDBJ whole genome shotgun (WGS) entry which is preliminary data.</text>
</comment>
<dbReference type="EMBL" id="JAOYFB010000003">
    <property type="protein sequence ID" value="KAK4009434.1"/>
    <property type="molecule type" value="Genomic_DNA"/>
</dbReference>